<dbReference type="RefSeq" id="WP_131957898.1">
    <property type="nucleotide sequence ID" value="NZ_SMFL01000003.1"/>
</dbReference>
<dbReference type="InterPro" id="IPR050680">
    <property type="entry name" value="YpeA/RimI_acetyltransf"/>
</dbReference>
<name>A0A4R5DV24_9BACT</name>
<protein>
    <submittedName>
        <fullName evidence="4">GNAT family N-acetyltransferase</fullName>
    </submittedName>
</protein>
<dbReference type="EMBL" id="SMFL01000003">
    <property type="protein sequence ID" value="TDE16364.1"/>
    <property type="molecule type" value="Genomic_DNA"/>
</dbReference>
<dbReference type="AlphaFoldDB" id="A0A4R5DV24"/>
<comment type="caution">
    <text evidence="4">The sequence shown here is derived from an EMBL/GenBank/DDBJ whole genome shotgun (WGS) entry which is preliminary data.</text>
</comment>
<evidence type="ECO:0000259" key="3">
    <source>
        <dbReference type="PROSITE" id="PS51186"/>
    </source>
</evidence>
<dbReference type="InterPro" id="IPR000182">
    <property type="entry name" value="GNAT_dom"/>
</dbReference>
<dbReference type="InterPro" id="IPR016181">
    <property type="entry name" value="Acyl_CoA_acyltransferase"/>
</dbReference>
<dbReference type="SUPFAM" id="SSF55729">
    <property type="entry name" value="Acyl-CoA N-acyltransferases (Nat)"/>
    <property type="match status" value="1"/>
</dbReference>
<sequence>MKIEIRIIDADETLAIRHQVLWPDKSPDFVKVPEDESAFHFGLFADDKLVAVISLFPEGDKIRFRKFATVAAFQNRGLGSILLNYVFDFAKNEGYKKIWCDARTTALPFYERFGFSRFSDSFLKENIEYYKIEKML</sequence>
<dbReference type="Pfam" id="PF00583">
    <property type="entry name" value="Acetyltransf_1"/>
    <property type="match status" value="1"/>
</dbReference>
<dbReference type="GO" id="GO:0016747">
    <property type="term" value="F:acyltransferase activity, transferring groups other than amino-acyl groups"/>
    <property type="evidence" value="ECO:0007669"/>
    <property type="project" value="InterPro"/>
</dbReference>
<keyword evidence="1 4" id="KW-0808">Transferase</keyword>
<dbReference type="Gene3D" id="3.40.630.30">
    <property type="match status" value="1"/>
</dbReference>
<keyword evidence="5" id="KW-1185">Reference proteome</keyword>
<keyword evidence="2" id="KW-0012">Acyltransferase</keyword>
<dbReference type="PANTHER" id="PTHR43420">
    <property type="entry name" value="ACETYLTRANSFERASE"/>
    <property type="match status" value="1"/>
</dbReference>
<evidence type="ECO:0000256" key="2">
    <source>
        <dbReference type="ARBA" id="ARBA00023315"/>
    </source>
</evidence>
<evidence type="ECO:0000313" key="4">
    <source>
        <dbReference type="EMBL" id="TDE16364.1"/>
    </source>
</evidence>
<feature type="domain" description="N-acetyltransferase" evidence="3">
    <location>
        <begin position="1"/>
        <end position="136"/>
    </location>
</feature>
<gene>
    <name evidence="4" type="ORF">E0F88_08950</name>
</gene>
<dbReference type="Proteomes" id="UP000294850">
    <property type="component" value="Unassembled WGS sequence"/>
</dbReference>
<dbReference type="PANTHER" id="PTHR43420:SF42">
    <property type="entry name" value="N-ACETYLTRANSFERASE DOMAIN-CONTAINING PROTEIN"/>
    <property type="match status" value="1"/>
</dbReference>
<reference evidence="4 5" key="1">
    <citation type="submission" date="2019-03" db="EMBL/GenBank/DDBJ databases">
        <title>Dyadobacter AR-3-6 sp. nov., isolated from arctic soil.</title>
        <authorList>
            <person name="Chaudhary D.K."/>
        </authorList>
    </citation>
    <scope>NUCLEOTIDE SEQUENCE [LARGE SCALE GENOMIC DNA]</scope>
    <source>
        <strain evidence="4 5">AR-3-6</strain>
    </source>
</reference>
<accession>A0A4R5DV24</accession>
<proteinExistence type="predicted"/>
<evidence type="ECO:0000256" key="1">
    <source>
        <dbReference type="ARBA" id="ARBA00022679"/>
    </source>
</evidence>
<dbReference type="OrthoDB" id="1178186at2"/>
<dbReference type="CDD" id="cd04301">
    <property type="entry name" value="NAT_SF"/>
    <property type="match status" value="1"/>
</dbReference>
<evidence type="ECO:0000313" key="5">
    <source>
        <dbReference type="Proteomes" id="UP000294850"/>
    </source>
</evidence>
<organism evidence="4 5">
    <name type="scientific">Dyadobacter psychrotolerans</name>
    <dbReference type="NCBI Taxonomy" id="2541721"/>
    <lineage>
        <taxon>Bacteria</taxon>
        <taxon>Pseudomonadati</taxon>
        <taxon>Bacteroidota</taxon>
        <taxon>Cytophagia</taxon>
        <taxon>Cytophagales</taxon>
        <taxon>Spirosomataceae</taxon>
        <taxon>Dyadobacter</taxon>
    </lineage>
</organism>
<dbReference type="PROSITE" id="PS51186">
    <property type="entry name" value="GNAT"/>
    <property type="match status" value="1"/>
</dbReference>